<organism evidence="1 2">
    <name type="scientific">Funneliformis geosporum</name>
    <dbReference type="NCBI Taxonomy" id="1117311"/>
    <lineage>
        <taxon>Eukaryota</taxon>
        <taxon>Fungi</taxon>
        <taxon>Fungi incertae sedis</taxon>
        <taxon>Mucoromycota</taxon>
        <taxon>Glomeromycotina</taxon>
        <taxon>Glomeromycetes</taxon>
        <taxon>Glomerales</taxon>
        <taxon>Glomeraceae</taxon>
        <taxon>Funneliformis</taxon>
    </lineage>
</organism>
<reference evidence="1" key="1">
    <citation type="submission" date="2022-08" db="EMBL/GenBank/DDBJ databases">
        <authorList>
            <person name="Kallberg Y."/>
            <person name="Tangrot J."/>
            <person name="Rosling A."/>
        </authorList>
    </citation>
    <scope>NUCLEOTIDE SEQUENCE</scope>
    <source>
        <strain evidence="1">Wild A</strain>
    </source>
</reference>
<dbReference type="OrthoDB" id="2422711at2759"/>
<evidence type="ECO:0000313" key="1">
    <source>
        <dbReference type="EMBL" id="CAI2198558.1"/>
    </source>
</evidence>
<dbReference type="AlphaFoldDB" id="A0A9W4WZX2"/>
<gene>
    <name evidence="1" type="ORF">FWILDA_LOCUS18633</name>
</gene>
<dbReference type="Proteomes" id="UP001153678">
    <property type="component" value="Unassembled WGS sequence"/>
</dbReference>
<dbReference type="EMBL" id="CAMKVN010018919">
    <property type="protein sequence ID" value="CAI2198558.1"/>
    <property type="molecule type" value="Genomic_DNA"/>
</dbReference>
<keyword evidence="2" id="KW-1185">Reference proteome</keyword>
<accession>A0A9W4WZX2</accession>
<sequence length="204" mass="23265">MTGKYNFIANAVGLVNSRNQNMNIYIYIVAFYPKDSVKDSDLEKFKKGDIIKVQGRFSIIKTEVNESKVKLIKVVASDICILNLDEEDLSRSSLSVILIDTASGNPKIRTDKVTLDLNAREYIDNQNNGSLLFNLYHFPEDSHLLPITTKISRGTLLYVSGYLLIIEDLFLIRMTQINFIESPYSTIHKPSNYAWEKRQDDSST</sequence>
<evidence type="ECO:0000313" key="2">
    <source>
        <dbReference type="Proteomes" id="UP001153678"/>
    </source>
</evidence>
<name>A0A9W4WZX2_9GLOM</name>
<comment type="caution">
    <text evidence="1">The sequence shown here is derived from an EMBL/GenBank/DDBJ whole genome shotgun (WGS) entry which is preliminary data.</text>
</comment>
<protein>
    <submittedName>
        <fullName evidence="1">7839_t:CDS:1</fullName>
    </submittedName>
</protein>
<proteinExistence type="predicted"/>